<gene>
    <name evidence="1" type="ORF">METZ01_LOCUS459753</name>
</gene>
<dbReference type="GO" id="GO:0051603">
    <property type="term" value="P:proteolysis involved in protein catabolic process"/>
    <property type="evidence" value="ECO:0007669"/>
    <property type="project" value="InterPro"/>
</dbReference>
<sequence>RATAGNVVVYDRAAKVLTVDDRSVLALSGSPANAYEIARLLEISFQHYRRTQLQELSLDGRLRTLSRLLKDNLPMAMQGIGAVVPIYITHEDSGPQAGGRIYFYDVLGANFETVDFCTTGSGSPIIRGALYFLNRWERPFAERDEAEALRLVLQMLETAAEFDTATGGFKSTAAIYPQVMRVTSDGITDVSDTDLATHYGSLQVGS</sequence>
<evidence type="ECO:0008006" key="2">
    <source>
        <dbReference type="Google" id="ProtNLM"/>
    </source>
</evidence>
<dbReference type="InterPro" id="IPR029055">
    <property type="entry name" value="Ntn_hydrolases_N"/>
</dbReference>
<reference evidence="1" key="1">
    <citation type="submission" date="2018-05" db="EMBL/GenBank/DDBJ databases">
        <authorList>
            <person name="Lanie J.A."/>
            <person name="Ng W.-L."/>
            <person name="Kazmierczak K.M."/>
            <person name="Andrzejewski T.M."/>
            <person name="Davidsen T.M."/>
            <person name="Wayne K.J."/>
            <person name="Tettelin H."/>
            <person name="Glass J.I."/>
            <person name="Rusch D."/>
            <person name="Podicherti R."/>
            <person name="Tsui H.-C.T."/>
            <person name="Winkler M.E."/>
        </authorList>
    </citation>
    <scope>NUCLEOTIDE SEQUENCE</scope>
</reference>
<dbReference type="EMBL" id="UINC01191985">
    <property type="protein sequence ID" value="SVE06899.1"/>
    <property type="molecule type" value="Genomic_DNA"/>
</dbReference>
<proteinExistence type="predicted"/>
<dbReference type="Gene3D" id="3.60.20.10">
    <property type="entry name" value="Glutamine Phosphoribosylpyrophosphate, subunit 1, domain 1"/>
    <property type="match status" value="1"/>
</dbReference>
<dbReference type="GO" id="GO:0005839">
    <property type="term" value="C:proteasome core complex"/>
    <property type="evidence" value="ECO:0007669"/>
    <property type="project" value="InterPro"/>
</dbReference>
<organism evidence="1">
    <name type="scientific">marine metagenome</name>
    <dbReference type="NCBI Taxonomy" id="408172"/>
    <lineage>
        <taxon>unclassified sequences</taxon>
        <taxon>metagenomes</taxon>
        <taxon>ecological metagenomes</taxon>
    </lineage>
</organism>
<feature type="non-terminal residue" evidence="1">
    <location>
        <position position="1"/>
    </location>
</feature>
<dbReference type="InterPro" id="IPR001353">
    <property type="entry name" value="Proteasome_sua/b"/>
</dbReference>
<protein>
    <recommendedName>
        <fullName evidence="2">Proteasome subunit alpha</fullName>
    </recommendedName>
</protein>
<dbReference type="AlphaFoldDB" id="A0A383AH62"/>
<dbReference type="SUPFAM" id="SSF56235">
    <property type="entry name" value="N-terminal nucleophile aminohydrolases (Ntn hydrolases)"/>
    <property type="match status" value="1"/>
</dbReference>
<evidence type="ECO:0000313" key="1">
    <source>
        <dbReference type="EMBL" id="SVE06899.1"/>
    </source>
</evidence>
<accession>A0A383AH62</accession>
<dbReference type="Pfam" id="PF00227">
    <property type="entry name" value="Proteasome"/>
    <property type="match status" value="1"/>
</dbReference>
<name>A0A383AH62_9ZZZZ</name>